<dbReference type="AlphaFoldDB" id="A0A7W3T5H5"/>
<dbReference type="PROSITE" id="PS51257">
    <property type="entry name" value="PROKAR_LIPOPROTEIN"/>
    <property type="match status" value="1"/>
</dbReference>
<evidence type="ECO:0000256" key="2">
    <source>
        <dbReference type="SAM" id="SignalP"/>
    </source>
</evidence>
<accession>A0A7W3T5H5</accession>
<evidence type="ECO:0000313" key="3">
    <source>
        <dbReference type="EMBL" id="MBB0231315.1"/>
    </source>
</evidence>
<dbReference type="RefSeq" id="WP_182665551.1">
    <property type="nucleotide sequence ID" value="NZ_VKHS01000481.1"/>
</dbReference>
<gene>
    <name evidence="3" type="ORF">FOE67_17820</name>
</gene>
<proteinExistence type="predicted"/>
<evidence type="ECO:0008006" key="5">
    <source>
        <dbReference type="Google" id="ProtNLM"/>
    </source>
</evidence>
<feature type="transmembrane region" description="Helical" evidence="1">
    <location>
        <begin position="107"/>
        <end position="124"/>
    </location>
</feature>
<keyword evidence="4" id="KW-1185">Reference proteome</keyword>
<dbReference type="EMBL" id="VKHS01000481">
    <property type="protein sequence ID" value="MBB0231315.1"/>
    <property type="molecule type" value="Genomic_DNA"/>
</dbReference>
<feature type="transmembrane region" description="Helical" evidence="1">
    <location>
        <begin position="78"/>
        <end position="95"/>
    </location>
</feature>
<comment type="caution">
    <text evidence="3">The sequence shown here is derived from an EMBL/GenBank/DDBJ whole genome shotgun (WGS) entry which is preliminary data.</text>
</comment>
<name>A0A7W3T5H5_9ACTN</name>
<feature type="signal peptide" evidence="2">
    <location>
        <begin position="1"/>
        <end position="31"/>
    </location>
</feature>
<evidence type="ECO:0000313" key="4">
    <source>
        <dbReference type="Proteomes" id="UP000530234"/>
    </source>
</evidence>
<dbReference type="Proteomes" id="UP000530234">
    <property type="component" value="Unassembled WGS sequence"/>
</dbReference>
<keyword evidence="1" id="KW-0812">Transmembrane</keyword>
<evidence type="ECO:0000256" key="1">
    <source>
        <dbReference type="SAM" id="Phobius"/>
    </source>
</evidence>
<keyword evidence="1" id="KW-1133">Transmembrane helix</keyword>
<feature type="transmembrane region" description="Helical" evidence="1">
    <location>
        <begin position="41"/>
        <end position="66"/>
    </location>
</feature>
<protein>
    <recommendedName>
        <fullName evidence="5">DoxX family protein</fullName>
    </recommendedName>
</protein>
<keyword evidence="2" id="KW-0732">Signal</keyword>
<sequence>MRYMRHAKGALTVTAATAACHALMSAGYARARDASTGAGDVLFSGAPEFLLTTAASRLLMPILLWAGMRLTGERDTTVFVLVGGLMWAGLSGYFIDAVDRSGGHMPLPALAVFVLLVTALAGIGRTPG</sequence>
<reference evidence="4" key="1">
    <citation type="submission" date="2019-10" db="EMBL/GenBank/DDBJ databases">
        <title>Streptomyces sp. nov., a novel actinobacterium isolated from alkaline environment.</title>
        <authorList>
            <person name="Golinska P."/>
        </authorList>
    </citation>
    <scope>NUCLEOTIDE SEQUENCE [LARGE SCALE GENOMIC DNA]</scope>
    <source>
        <strain evidence="4">DSM 42108</strain>
    </source>
</reference>
<keyword evidence="1" id="KW-0472">Membrane</keyword>
<organism evidence="3 4">
    <name type="scientific">Streptomyces calidiresistens</name>
    <dbReference type="NCBI Taxonomy" id="1485586"/>
    <lineage>
        <taxon>Bacteria</taxon>
        <taxon>Bacillati</taxon>
        <taxon>Actinomycetota</taxon>
        <taxon>Actinomycetes</taxon>
        <taxon>Kitasatosporales</taxon>
        <taxon>Streptomycetaceae</taxon>
        <taxon>Streptomyces</taxon>
    </lineage>
</organism>
<feature type="chain" id="PRO_5030947125" description="DoxX family protein" evidence="2">
    <location>
        <begin position="32"/>
        <end position="128"/>
    </location>
</feature>